<keyword evidence="3" id="KW-1185">Reference proteome</keyword>
<dbReference type="Gene3D" id="6.20.20.10">
    <property type="match status" value="1"/>
</dbReference>
<dbReference type="RefSeq" id="WP_152814955.1">
    <property type="nucleotide sequence ID" value="NZ_VUKD01000001.1"/>
</dbReference>
<organism evidence="2 3">
    <name type="scientific">Georgenia subflava</name>
    <dbReference type="NCBI Taxonomy" id="1622177"/>
    <lineage>
        <taxon>Bacteria</taxon>
        <taxon>Bacillati</taxon>
        <taxon>Actinomycetota</taxon>
        <taxon>Actinomycetes</taxon>
        <taxon>Micrococcales</taxon>
        <taxon>Bogoriellaceae</taxon>
        <taxon>Georgenia</taxon>
    </lineage>
</organism>
<comment type="caution">
    <text evidence="2">The sequence shown here is derived from an EMBL/GenBank/DDBJ whole genome shotgun (WGS) entry which is preliminary data.</text>
</comment>
<dbReference type="AlphaFoldDB" id="A0A6N7EH26"/>
<evidence type="ECO:0000313" key="2">
    <source>
        <dbReference type="EMBL" id="MPV36007.1"/>
    </source>
</evidence>
<feature type="region of interest" description="Disordered" evidence="1">
    <location>
        <begin position="1"/>
        <end position="29"/>
    </location>
</feature>
<gene>
    <name evidence="2" type="ORF">GB881_02910</name>
</gene>
<sequence length="243" mass="25783">MPSWTSAVVGTPPARSPVVPGTHRQRGGGPIRADVLTVFPITGGPYRAERRNDAAQGVLALVTTHDGHHVAAEAGGRGGVCEDAMDTVAWLQVMLEGPLSGVTGVAETWISSSDPVRLCRRIVLVQPHLEMTSVDPMDRVVPADGAPLAPRLEQMCSGCDGTGTMASEAWSTWEVERDRLAALAAGARQEPVLRALITNLVDEHAHARPAGPREQPCEDCNGTGTATTAEGLELLAFLRRHLR</sequence>
<proteinExistence type="predicted"/>
<reference evidence="2 3" key="1">
    <citation type="submission" date="2019-10" db="EMBL/GenBank/DDBJ databases">
        <title>Georgenia wutianyii sp. nov. and Georgenia yuyongxinii sp. nov. isolated from plateau pika (Ochotona curzoniae) in the Qinghai-Tibet plateau of China.</title>
        <authorList>
            <person name="Tian Z."/>
        </authorList>
    </citation>
    <scope>NUCLEOTIDE SEQUENCE [LARGE SCALE GENOMIC DNA]</scope>
    <source>
        <strain evidence="2 3">JCM 19765</strain>
    </source>
</reference>
<dbReference type="Proteomes" id="UP000437709">
    <property type="component" value="Unassembled WGS sequence"/>
</dbReference>
<name>A0A6N7EH26_9MICO</name>
<evidence type="ECO:0000256" key="1">
    <source>
        <dbReference type="SAM" id="MobiDB-lite"/>
    </source>
</evidence>
<accession>A0A6N7EH26</accession>
<evidence type="ECO:0000313" key="3">
    <source>
        <dbReference type="Proteomes" id="UP000437709"/>
    </source>
</evidence>
<protein>
    <submittedName>
        <fullName evidence="2">Uncharacterized protein</fullName>
    </submittedName>
</protein>
<dbReference type="EMBL" id="WHPC01000005">
    <property type="protein sequence ID" value="MPV36007.1"/>
    <property type="molecule type" value="Genomic_DNA"/>
</dbReference>